<keyword evidence="6" id="KW-1185">Reference proteome</keyword>
<reference evidence="5 6" key="1">
    <citation type="journal article" date="2021" name="Commun. Biol.">
        <title>The genome of Shorea leprosula (Dipterocarpaceae) highlights the ecological relevance of drought in aseasonal tropical rainforests.</title>
        <authorList>
            <person name="Ng K.K.S."/>
            <person name="Kobayashi M.J."/>
            <person name="Fawcett J.A."/>
            <person name="Hatakeyama M."/>
            <person name="Paape T."/>
            <person name="Ng C.H."/>
            <person name="Ang C.C."/>
            <person name="Tnah L.H."/>
            <person name="Lee C.T."/>
            <person name="Nishiyama T."/>
            <person name="Sese J."/>
            <person name="O'Brien M.J."/>
            <person name="Copetti D."/>
            <person name="Mohd Noor M.I."/>
            <person name="Ong R.C."/>
            <person name="Putra M."/>
            <person name="Sireger I.Z."/>
            <person name="Indrioko S."/>
            <person name="Kosugi Y."/>
            <person name="Izuno A."/>
            <person name="Isagi Y."/>
            <person name="Lee S.L."/>
            <person name="Shimizu K.K."/>
        </authorList>
    </citation>
    <scope>NUCLEOTIDE SEQUENCE [LARGE SCALE GENOMIC DNA]</scope>
    <source>
        <strain evidence="5">214</strain>
    </source>
</reference>
<dbReference type="FunFam" id="3.40.50.2000:FF:000056">
    <property type="entry name" value="Glycosyltransferase"/>
    <property type="match status" value="1"/>
</dbReference>
<dbReference type="PANTHER" id="PTHR11926">
    <property type="entry name" value="GLUCOSYL/GLUCURONOSYL TRANSFERASES"/>
    <property type="match status" value="1"/>
</dbReference>
<evidence type="ECO:0000256" key="3">
    <source>
        <dbReference type="ARBA" id="ARBA00022679"/>
    </source>
</evidence>
<proteinExistence type="inferred from homology"/>
<evidence type="ECO:0000256" key="4">
    <source>
        <dbReference type="RuleBase" id="RU003718"/>
    </source>
</evidence>
<comment type="similarity">
    <text evidence="1 4">Belongs to the UDP-glycosyltransferase family.</text>
</comment>
<dbReference type="InterPro" id="IPR002213">
    <property type="entry name" value="UDP_glucos_trans"/>
</dbReference>
<dbReference type="Pfam" id="PF00201">
    <property type="entry name" value="UDPGT"/>
    <property type="match status" value="1"/>
</dbReference>
<dbReference type="GO" id="GO:0080044">
    <property type="term" value="F:quercetin 7-O-glucosyltransferase activity"/>
    <property type="evidence" value="ECO:0007669"/>
    <property type="project" value="TreeGrafter"/>
</dbReference>
<dbReference type="AlphaFoldDB" id="A0AAV5IVN8"/>
<name>A0AAV5IVN8_9ROSI</name>
<gene>
    <name evidence="5" type="ORF">SLEP1_g17880</name>
</gene>
<dbReference type="PROSITE" id="PS00375">
    <property type="entry name" value="UDPGT"/>
    <property type="match status" value="1"/>
</dbReference>
<dbReference type="InterPro" id="IPR035595">
    <property type="entry name" value="UDP_glycos_trans_CS"/>
</dbReference>
<evidence type="ECO:0000313" key="6">
    <source>
        <dbReference type="Proteomes" id="UP001054252"/>
    </source>
</evidence>
<dbReference type="EMBL" id="BPVZ01000024">
    <property type="protein sequence ID" value="GKV05932.1"/>
    <property type="molecule type" value="Genomic_DNA"/>
</dbReference>
<sequence length="195" mass="21984">MISKLGSFFPTIYTIGPLHALLSSVIKDSPPLPSTNSLLWKEDQDCMSWLDSQPLTSVVFVSFGSLVQLTLDQVLEFWHGLTSSGNGFLWVIRSDSITGEHDMERILKELKDTAEGRGRIVSWAPQEEVLAHPAVGGFLTHSGWNSIMESIYAGVPMIGWPKFADQQLNSRCVSDVWKIGFDMKDTLIDQRWRKW</sequence>
<dbReference type="PANTHER" id="PTHR11926:SF1392">
    <property type="entry name" value="GLYCOSYLTRANSFERASE"/>
    <property type="match status" value="1"/>
</dbReference>
<evidence type="ECO:0000256" key="1">
    <source>
        <dbReference type="ARBA" id="ARBA00009995"/>
    </source>
</evidence>
<evidence type="ECO:0008006" key="7">
    <source>
        <dbReference type="Google" id="ProtNLM"/>
    </source>
</evidence>
<evidence type="ECO:0000313" key="5">
    <source>
        <dbReference type="EMBL" id="GKV05932.1"/>
    </source>
</evidence>
<comment type="caution">
    <text evidence="5">The sequence shown here is derived from an EMBL/GenBank/DDBJ whole genome shotgun (WGS) entry which is preliminary data.</text>
</comment>
<dbReference type="SUPFAM" id="SSF53756">
    <property type="entry name" value="UDP-Glycosyltransferase/glycogen phosphorylase"/>
    <property type="match status" value="1"/>
</dbReference>
<keyword evidence="3 4" id="KW-0808">Transferase</keyword>
<evidence type="ECO:0000256" key="2">
    <source>
        <dbReference type="ARBA" id="ARBA00022676"/>
    </source>
</evidence>
<keyword evidence="2 4" id="KW-0328">Glycosyltransferase</keyword>
<dbReference type="GO" id="GO:0080043">
    <property type="term" value="F:quercetin 3-O-glucosyltransferase activity"/>
    <property type="evidence" value="ECO:0007669"/>
    <property type="project" value="TreeGrafter"/>
</dbReference>
<dbReference type="Proteomes" id="UP001054252">
    <property type="component" value="Unassembled WGS sequence"/>
</dbReference>
<accession>A0AAV5IVN8</accession>
<dbReference type="Gene3D" id="3.40.50.2000">
    <property type="entry name" value="Glycogen Phosphorylase B"/>
    <property type="match status" value="2"/>
</dbReference>
<protein>
    <recommendedName>
        <fullName evidence="7">UDP-glycosyltransferases domain-containing protein</fullName>
    </recommendedName>
</protein>
<dbReference type="CDD" id="cd03784">
    <property type="entry name" value="GT1_Gtf-like"/>
    <property type="match status" value="1"/>
</dbReference>
<organism evidence="5 6">
    <name type="scientific">Rubroshorea leprosula</name>
    <dbReference type="NCBI Taxonomy" id="152421"/>
    <lineage>
        <taxon>Eukaryota</taxon>
        <taxon>Viridiplantae</taxon>
        <taxon>Streptophyta</taxon>
        <taxon>Embryophyta</taxon>
        <taxon>Tracheophyta</taxon>
        <taxon>Spermatophyta</taxon>
        <taxon>Magnoliopsida</taxon>
        <taxon>eudicotyledons</taxon>
        <taxon>Gunneridae</taxon>
        <taxon>Pentapetalae</taxon>
        <taxon>rosids</taxon>
        <taxon>malvids</taxon>
        <taxon>Malvales</taxon>
        <taxon>Dipterocarpaceae</taxon>
        <taxon>Rubroshorea</taxon>
    </lineage>
</organism>